<evidence type="ECO:0000313" key="2">
    <source>
        <dbReference type="Proteomes" id="UP000318823"/>
    </source>
</evidence>
<gene>
    <name evidence="1" type="ORF">DYI28_29885</name>
</gene>
<geneLocation type="plasmid" evidence="1 2">
    <name>unnamed1</name>
</geneLocation>
<reference evidence="2" key="1">
    <citation type="journal article" date="2018" name="J. Anim. Genet.">
        <title>Acquired interbacterial defense systems protect against interspecies antagonism in the human gut microbiome.</title>
        <authorList>
            <person name="Ross B.D."/>
            <person name="Verster A.J."/>
            <person name="Radey M.C."/>
            <person name="Schmidtke D.T."/>
            <person name="Pope C.E."/>
            <person name="Hoffman L.R."/>
            <person name="Hajjar A."/>
            <person name="Peterson S.B."/>
            <person name="Borenstein E."/>
            <person name="Mougous J."/>
        </authorList>
    </citation>
    <scope>NUCLEOTIDE SEQUENCE [LARGE SCALE GENOMIC DNA]</scope>
    <source>
        <strain evidence="2">3725 D1 iv</strain>
        <plasmid evidence="2">unnamed1</plasmid>
    </source>
</reference>
<dbReference type="Proteomes" id="UP000318823">
    <property type="component" value="Plasmid unnamed1"/>
</dbReference>
<organism evidence="1 2">
    <name type="scientific">Bacteroides ovatus</name>
    <dbReference type="NCBI Taxonomy" id="28116"/>
    <lineage>
        <taxon>Bacteria</taxon>
        <taxon>Pseudomonadati</taxon>
        <taxon>Bacteroidota</taxon>
        <taxon>Bacteroidia</taxon>
        <taxon>Bacteroidales</taxon>
        <taxon>Bacteroidaceae</taxon>
        <taxon>Bacteroides</taxon>
    </lineage>
</organism>
<evidence type="ECO:0000313" key="1">
    <source>
        <dbReference type="EMBL" id="QDM12899.1"/>
    </source>
</evidence>
<name>A0AAP9IZ90_BACOV</name>
<protein>
    <submittedName>
        <fullName evidence="1">Uncharacterized protein</fullName>
    </submittedName>
</protein>
<sequence>MKKLLIIASCILLTTACQQNDEEYTLAENSQTAELSALDHFSLLLSKAVASNSELRTFLKKEALEMIDNDYDVFYPLAKNKIVTEGKTFKNILEQYDSNKELDELERKLPLLTVMIPELPSGYNAETWNCTEEVPHITPRLGNKYVIPYYKNGMTDFEFDANLIPGFPVLVVKNNERIVRNTGATRTPNASTLNSEYSFVDAAFDRSCNTPPQALTRTTISGRADLETAYRAMGATSEKWQRDNIYYGLTPTNTEGPLKRNYAERIEAIRFTEQAYTKMCDQNDPDYVRDPLNEHVCFSKDPNHVAPPSIESMWQDGRFEFKIDITINNQAGLGTNITKYFSVRPQEIYDLIVENYKNNIAHCFWVKGVIPRTYYPNINLVTWDLEQNSFSWKITVAEVDDQETYTTQETVSSEFATNFSVNTQGGTDKVKVGLNFGMSTKSTKQTQFTRVTYKNSDDLGTLEANFSDPILLNSSNELYFIKNPMVELALVPAKLY</sequence>
<keyword evidence="1" id="KW-0614">Plasmid</keyword>
<dbReference type="PROSITE" id="PS51257">
    <property type="entry name" value="PROKAR_LIPOPROTEIN"/>
    <property type="match status" value="1"/>
</dbReference>
<dbReference type="AlphaFoldDB" id="A0AAP9IZ90"/>
<dbReference type="EMBL" id="CP041396">
    <property type="protein sequence ID" value="QDM12899.1"/>
    <property type="molecule type" value="Genomic_DNA"/>
</dbReference>
<dbReference type="RefSeq" id="WP_032846878.1">
    <property type="nucleotide sequence ID" value="NZ_CP041396.1"/>
</dbReference>
<accession>A0AAP9IZ90</accession>
<proteinExistence type="predicted"/>